<feature type="compositionally biased region" description="Polar residues" evidence="5">
    <location>
        <begin position="183"/>
        <end position="192"/>
    </location>
</feature>
<dbReference type="Proteomes" id="UP000193719">
    <property type="component" value="Unassembled WGS sequence"/>
</dbReference>
<keyword evidence="2 4" id="KW-0863">Zinc-finger</keyword>
<dbReference type="PROSITE" id="PS50178">
    <property type="entry name" value="ZF_FYVE"/>
    <property type="match status" value="1"/>
</dbReference>
<feature type="domain" description="FYVE-type" evidence="6">
    <location>
        <begin position="64"/>
        <end position="128"/>
    </location>
</feature>
<dbReference type="InterPro" id="IPR011011">
    <property type="entry name" value="Znf_FYVE_PHD"/>
</dbReference>
<dbReference type="InterPro" id="IPR017455">
    <property type="entry name" value="Znf_FYVE-rel"/>
</dbReference>
<dbReference type="GO" id="GO:0008270">
    <property type="term" value="F:zinc ion binding"/>
    <property type="evidence" value="ECO:0007669"/>
    <property type="project" value="UniProtKB-KW"/>
</dbReference>
<evidence type="ECO:0000313" key="8">
    <source>
        <dbReference type="Proteomes" id="UP000193719"/>
    </source>
</evidence>
<keyword evidence="8" id="KW-1185">Reference proteome</keyword>
<dbReference type="OrthoDB" id="660555at2759"/>
<dbReference type="CDD" id="cd15760">
    <property type="entry name" value="FYVE_scVPS27p_like"/>
    <property type="match status" value="1"/>
</dbReference>
<sequence length="205" mass="23581">MFFDKFSRKNEHNNDIVDYSFLQTKNTISEDEKEDDNSQKGSLILISDTPEVLGPPTRSHWKPDSEVKACAACHRPFTFINRRHHCRRCGDIFCNQCASYTFRLDRNCKIDSKGVLSRVCRSCYNIYQKEVISQIRDSDNRFKSRGGNSLYSREYSNYSSYNNPPAALHSSNTTANIPIVNPPQRNDTTPATLMSVPSDWSWSTF</sequence>
<evidence type="ECO:0000256" key="3">
    <source>
        <dbReference type="ARBA" id="ARBA00022833"/>
    </source>
</evidence>
<evidence type="ECO:0000256" key="1">
    <source>
        <dbReference type="ARBA" id="ARBA00022723"/>
    </source>
</evidence>
<comment type="caution">
    <text evidence="7">The sequence shown here is derived from an EMBL/GenBank/DDBJ whole genome shotgun (WGS) entry which is preliminary data.</text>
</comment>
<dbReference type="PANTHER" id="PTHR23164:SF30">
    <property type="entry name" value="EARLY ENDOSOME ANTIGEN 1"/>
    <property type="match status" value="1"/>
</dbReference>
<evidence type="ECO:0000256" key="5">
    <source>
        <dbReference type="SAM" id="MobiDB-lite"/>
    </source>
</evidence>
<dbReference type="STRING" id="1754191.A0A1Y1VPY3"/>
<protein>
    <submittedName>
        <fullName evidence="7">FYVE-domain-containing protein</fullName>
    </submittedName>
</protein>
<reference evidence="7 8" key="2">
    <citation type="submission" date="2016-08" db="EMBL/GenBank/DDBJ databases">
        <title>Pervasive Adenine N6-methylation of Active Genes in Fungi.</title>
        <authorList>
            <consortium name="DOE Joint Genome Institute"/>
            <person name="Mondo S.J."/>
            <person name="Dannebaum R.O."/>
            <person name="Kuo R.C."/>
            <person name="Labutti K."/>
            <person name="Haridas S."/>
            <person name="Kuo A."/>
            <person name="Salamov A."/>
            <person name="Ahrendt S.R."/>
            <person name="Lipzen A."/>
            <person name="Sullivan W."/>
            <person name="Andreopoulos W.B."/>
            <person name="Clum A."/>
            <person name="Lindquist E."/>
            <person name="Daum C."/>
            <person name="Ramamoorthy G.K."/>
            <person name="Gryganskyi A."/>
            <person name="Culley D."/>
            <person name="Magnuson J.K."/>
            <person name="James T.Y."/>
            <person name="O'Malley M.A."/>
            <person name="Stajich J.E."/>
            <person name="Spatafora J.W."/>
            <person name="Visel A."/>
            <person name="Grigoriev I.V."/>
        </authorList>
    </citation>
    <scope>NUCLEOTIDE SEQUENCE [LARGE SCALE GENOMIC DNA]</scope>
    <source>
        <strain evidence="8">finn</strain>
    </source>
</reference>
<dbReference type="PANTHER" id="PTHR23164">
    <property type="entry name" value="EARLY ENDOSOME ANTIGEN 1"/>
    <property type="match status" value="1"/>
</dbReference>
<gene>
    <name evidence="7" type="ORF">BCR36DRAFT_401229</name>
</gene>
<proteinExistence type="predicted"/>
<evidence type="ECO:0000259" key="6">
    <source>
        <dbReference type="PROSITE" id="PS50178"/>
    </source>
</evidence>
<name>A0A1Y1VPY3_9FUNG</name>
<dbReference type="InterPro" id="IPR000306">
    <property type="entry name" value="Znf_FYVE"/>
</dbReference>
<accession>A0A1Y1VPY3</accession>
<dbReference type="SUPFAM" id="SSF57903">
    <property type="entry name" value="FYVE/PHD zinc finger"/>
    <property type="match status" value="1"/>
</dbReference>
<dbReference type="InterPro" id="IPR013083">
    <property type="entry name" value="Znf_RING/FYVE/PHD"/>
</dbReference>
<dbReference type="EMBL" id="MCFH01000001">
    <property type="protein sequence ID" value="ORX60931.1"/>
    <property type="molecule type" value="Genomic_DNA"/>
</dbReference>
<keyword evidence="3" id="KW-0862">Zinc</keyword>
<dbReference type="FunFam" id="3.30.40.10:FF:000925">
    <property type="entry name" value="Zinc finger protein, putative"/>
    <property type="match status" value="1"/>
</dbReference>
<evidence type="ECO:0000256" key="4">
    <source>
        <dbReference type="PROSITE-ProRule" id="PRU00091"/>
    </source>
</evidence>
<feature type="region of interest" description="Disordered" evidence="5">
    <location>
        <begin position="172"/>
        <end position="205"/>
    </location>
</feature>
<evidence type="ECO:0000313" key="7">
    <source>
        <dbReference type="EMBL" id="ORX60931.1"/>
    </source>
</evidence>
<dbReference type="Pfam" id="PF01363">
    <property type="entry name" value="FYVE"/>
    <property type="match status" value="1"/>
</dbReference>
<dbReference type="AlphaFoldDB" id="A0A1Y1VPY3"/>
<organism evidence="7 8">
    <name type="scientific">Piromyces finnis</name>
    <dbReference type="NCBI Taxonomy" id="1754191"/>
    <lineage>
        <taxon>Eukaryota</taxon>
        <taxon>Fungi</taxon>
        <taxon>Fungi incertae sedis</taxon>
        <taxon>Chytridiomycota</taxon>
        <taxon>Chytridiomycota incertae sedis</taxon>
        <taxon>Neocallimastigomycetes</taxon>
        <taxon>Neocallimastigales</taxon>
        <taxon>Neocallimastigaceae</taxon>
        <taxon>Piromyces</taxon>
    </lineage>
</organism>
<evidence type="ECO:0000256" key="2">
    <source>
        <dbReference type="ARBA" id="ARBA00022771"/>
    </source>
</evidence>
<dbReference type="Gene3D" id="3.30.40.10">
    <property type="entry name" value="Zinc/RING finger domain, C3HC4 (zinc finger)"/>
    <property type="match status" value="1"/>
</dbReference>
<keyword evidence="1" id="KW-0479">Metal-binding</keyword>
<dbReference type="SMART" id="SM00064">
    <property type="entry name" value="FYVE"/>
    <property type="match status" value="1"/>
</dbReference>
<reference evidence="7 8" key="1">
    <citation type="submission" date="2016-08" db="EMBL/GenBank/DDBJ databases">
        <title>Genomes of anaerobic fungi encode conserved fungal cellulosomes for biomass hydrolysis.</title>
        <authorList>
            <consortium name="DOE Joint Genome Institute"/>
            <person name="Haitjema C.H."/>
            <person name="Gilmore S.P."/>
            <person name="Henske J.K."/>
            <person name="Solomon K.V."/>
            <person name="De Groot R."/>
            <person name="Kuo A."/>
            <person name="Mondo S.J."/>
            <person name="Salamov A.A."/>
            <person name="Labutti K."/>
            <person name="Zhao Z."/>
            <person name="Chiniquy J."/>
            <person name="Barry K."/>
            <person name="Brewer H.M."/>
            <person name="Purvine S.O."/>
            <person name="Wright A.T."/>
            <person name="Boxma B."/>
            <person name="Van Alen T."/>
            <person name="Hackstein J.H."/>
            <person name="Baker S.E."/>
            <person name="Grigoriev I.V."/>
            <person name="O'Malley M.A."/>
        </authorList>
    </citation>
    <scope>NUCLEOTIDE SEQUENCE [LARGE SCALE GENOMIC DNA]</scope>
    <source>
        <strain evidence="8">finn</strain>
    </source>
</reference>